<feature type="chain" id="PRO_5046727923" evidence="1">
    <location>
        <begin position="24"/>
        <end position="411"/>
    </location>
</feature>
<evidence type="ECO:0000313" key="2">
    <source>
        <dbReference type="EMBL" id="CAH2071146.1"/>
    </source>
</evidence>
<sequence>MEIRIRHYSIVINCVILIPCLLAKPFSLNEAIAEEVRGKQSLDTSSQSAGILTQQEPTSPVIIPKVQSSKAGVNSVPDNKIPSLQYKRTFKIRTPIKPKRLKRQQKLFYRNKNKTAKGAIESDEIFNSKYIPLLKSLTLLFDHILNTDTSESYELATNENEKHDRISENNEAQCSCTFTPNTNAEKLESQETTTTPLTTFTVKIPDIETDITTKATTSPAHNTASVGETIMDSVREAAPQITEALKDISPGIMEIMNVMPDTQKMRPFHNIMKNIPIALHETMQVAMNPLEEYPENIPEIQTLEEPFKIKSMRQKKIPAKKLDETYLKDKINLRLEDTKQKAQYLYQTLIQDYDDIQSKVRPIKQNQLLPTKIMKKATTISHSIAPVINDSLAEMAHIPQKIKKFVEQMKQ</sequence>
<organism evidence="2 3">
    <name type="scientific">Iphiclides podalirius</name>
    <name type="common">scarce swallowtail</name>
    <dbReference type="NCBI Taxonomy" id="110791"/>
    <lineage>
        <taxon>Eukaryota</taxon>
        <taxon>Metazoa</taxon>
        <taxon>Ecdysozoa</taxon>
        <taxon>Arthropoda</taxon>
        <taxon>Hexapoda</taxon>
        <taxon>Insecta</taxon>
        <taxon>Pterygota</taxon>
        <taxon>Neoptera</taxon>
        <taxon>Endopterygota</taxon>
        <taxon>Lepidoptera</taxon>
        <taxon>Glossata</taxon>
        <taxon>Ditrysia</taxon>
        <taxon>Papilionoidea</taxon>
        <taxon>Papilionidae</taxon>
        <taxon>Papilioninae</taxon>
        <taxon>Iphiclides</taxon>
    </lineage>
</organism>
<dbReference type="EMBL" id="OW152818">
    <property type="protein sequence ID" value="CAH2071146.1"/>
    <property type="molecule type" value="Genomic_DNA"/>
</dbReference>
<keyword evidence="3" id="KW-1185">Reference proteome</keyword>
<gene>
    <name evidence="2" type="ORF">IPOD504_LOCUS15002</name>
</gene>
<accession>A0ABN8IY58</accession>
<reference evidence="2" key="1">
    <citation type="submission" date="2022-03" db="EMBL/GenBank/DDBJ databases">
        <authorList>
            <person name="Martin H S."/>
        </authorList>
    </citation>
    <scope>NUCLEOTIDE SEQUENCE</scope>
</reference>
<keyword evidence="1" id="KW-0732">Signal</keyword>
<feature type="signal peptide" evidence="1">
    <location>
        <begin position="1"/>
        <end position="23"/>
    </location>
</feature>
<evidence type="ECO:0000256" key="1">
    <source>
        <dbReference type="SAM" id="SignalP"/>
    </source>
</evidence>
<evidence type="ECO:0000313" key="3">
    <source>
        <dbReference type="Proteomes" id="UP000837857"/>
    </source>
</evidence>
<proteinExistence type="predicted"/>
<dbReference type="Proteomes" id="UP000837857">
    <property type="component" value="Chromosome 6"/>
</dbReference>
<name>A0ABN8IY58_9NEOP</name>
<protein>
    <submittedName>
        <fullName evidence="2">Uncharacterized protein</fullName>
    </submittedName>
</protein>
<feature type="non-terminal residue" evidence="2">
    <location>
        <position position="411"/>
    </location>
</feature>